<dbReference type="PANTHER" id="PTHR46268">
    <property type="entry name" value="STRESS RESPONSE PROTEIN NHAX"/>
    <property type="match status" value="1"/>
</dbReference>
<sequence length="152" mass="16975">MKLAQINRILVGVEALEGSSHDAFDKAKELAKENNATLIIAFVMDKNGYASLERMDPHGFRRLKKQAETRLKGYKEMAEESGLKDVETVLEVGIPKKEMENLCEKYNVDMIVVGETGTSKVDRIFLGNTAKAIQKKAKCDVKVISTKEAVRE</sequence>
<dbReference type="RefSeq" id="WP_079475653.1">
    <property type="nucleotide sequence ID" value="NZ_NPFA01000013.1"/>
</dbReference>
<dbReference type="InterPro" id="IPR006015">
    <property type="entry name" value="Universal_stress_UspA"/>
</dbReference>
<evidence type="ECO:0000313" key="4">
    <source>
        <dbReference type="Proteomes" id="UP000321051"/>
    </source>
</evidence>
<dbReference type="InterPro" id="IPR014729">
    <property type="entry name" value="Rossmann-like_a/b/a_fold"/>
</dbReference>
<dbReference type="AlphaFoldDB" id="A0A510Y846"/>
<name>A0A510Y846_MARHA</name>
<evidence type="ECO:0000313" key="3">
    <source>
        <dbReference type="EMBL" id="GEK59552.1"/>
    </source>
</evidence>
<protein>
    <submittedName>
        <fullName evidence="3">Putative universal stress protein</fullName>
    </submittedName>
</protein>
<dbReference type="EMBL" id="BJUN01000015">
    <property type="protein sequence ID" value="GEK59552.1"/>
    <property type="molecule type" value="Genomic_DNA"/>
</dbReference>
<evidence type="ECO:0000259" key="2">
    <source>
        <dbReference type="Pfam" id="PF00582"/>
    </source>
</evidence>
<evidence type="ECO:0000256" key="1">
    <source>
        <dbReference type="ARBA" id="ARBA00008791"/>
    </source>
</evidence>
<dbReference type="PANTHER" id="PTHR46268:SF6">
    <property type="entry name" value="UNIVERSAL STRESS PROTEIN UP12"/>
    <property type="match status" value="1"/>
</dbReference>
<dbReference type="Pfam" id="PF00582">
    <property type="entry name" value="Usp"/>
    <property type="match status" value="1"/>
</dbReference>
<comment type="similarity">
    <text evidence="1">Belongs to the universal stress protein A family.</text>
</comment>
<organism evidence="3 4">
    <name type="scientific">Marinococcus halophilus</name>
    <dbReference type="NCBI Taxonomy" id="1371"/>
    <lineage>
        <taxon>Bacteria</taxon>
        <taxon>Bacillati</taxon>
        <taxon>Bacillota</taxon>
        <taxon>Bacilli</taxon>
        <taxon>Bacillales</taxon>
        <taxon>Bacillaceae</taxon>
        <taxon>Marinococcus</taxon>
    </lineage>
</organism>
<dbReference type="Gene3D" id="3.40.50.620">
    <property type="entry name" value="HUPs"/>
    <property type="match status" value="1"/>
</dbReference>
<dbReference type="InterPro" id="IPR006016">
    <property type="entry name" value="UspA"/>
</dbReference>
<dbReference type="CDD" id="cd00293">
    <property type="entry name" value="USP-like"/>
    <property type="match status" value="1"/>
</dbReference>
<reference evidence="3 4" key="1">
    <citation type="submission" date="2019-07" db="EMBL/GenBank/DDBJ databases">
        <title>Whole genome shotgun sequence of Marinococcus halophilus NBRC 102359.</title>
        <authorList>
            <person name="Hosoyama A."/>
            <person name="Uohara A."/>
            <person name="Ohji S."/>
            <person name="Ichikawa N."/>
        </authorList>
    </citation>
    <scope>NUCLEOTIDE SEQUENCE [LARGE SCALE GENOMIC DNA]</scope>
    <source>
        <strain evidence="3 4">NBRC 102359</strain>
    </source>
</reference>
<feature type="domain" description="UspA" evidence="2">
    <location>
        <begin position="7"/>
        <end position="144"/>
    </location>
</feature>
<gene>
    <name evidence="3" type="ORF">MHA01_24570</name>
</gene>
<dbReference type="SUPFAM" id="SSF52402">
    <property type="entry name" value="Adenine nucleotide alpha hydrolases-like"/>
    <property type="match status" value="1"/>
</dbReference>
<dbReference type="STRING" id="1371.GCA_900166605_01866"/>
<dbReference type="PRINTS" id="PR01438">
    <property type="entry name" value="UNVRSLSTRESS"/>
</dbReference>
<dbReference type="Proteomes" id="UP000321051">
    <property type="component" value="Unassembled WGS sequence"/>
</dbReference>
<accession>A0A510Y846</accession>
<comment type="caution">
    <text evidence="3">The sequence shown here is derived from an EMBL/GenBank/DDBJ whole genome shotgun (WGS) entry which is preliminary data.</text>
</comment>
<keyword evidence="4" id="KW-1185">Reference proteome</keyword>
<proteinExistence type="inferred from homology"/>
<dbReference type="OrthoDB" id="9777884at2"/>